<dbReference type="Proteomes" id="UP001430953">
    <property type="component" value="Unassembled WGS sequence"/>
</dbReference>
<accession>A0AAW2ESW7</accession>
<dbReference type="EMBL" id="JADYXP020000017">
    <property type="protein sequence ID" value="KAL0106821.1"/>
    <property type="molecule type" value="Genomic_DNA"/>
</dbReference>
<evidence type="ECO:0008006" key="3">
    <source>
        <dbReference type="Google" id="ProtNLM"/>
    </source>
</evidence>
<protein>
    <recommendedName>
        <fullName evidence="3">Ribosomal protein L2</fullName>
    </recommendedName>
</protein>
<proteinExistence type="predicted"/>
<gene>
    <name evidence="1" type="ORF">PUN28_015392</name>
</gene>
<sequence>MPLRTPGSQIEGVAKWKLRRRYCLLSHREDPVGSLEHTFAYIVGPRLHSLVTSSCPLNNEFHIPNAPLGKLTTACLGSTILRGGGGLGKGIVHHRSNPRDRRSCIRAGHQRVSSPPASCIGGATLSQRLNSTTPLMLMQTGKLHV</sequence>
<evidence type="ECO:0000313" key="1">
    <source>
        <dbReference type="EMBL" id="KAL0106821.1"/>
    </source>
</evidence>
<reference evidence="1 2" key="1">
    <citation type="submission" date="2023-03" db="EMBL/GenBank/DDBJ databases">
        <title>High recombination rates correlate with genetic variation in Cardiocondyla obscurior ants.</title>
        <authorList>
            <person name="Errbii M."/>
        </authorList>
    </citation>
    <scope>NUCLEOTIDE SEQUENCE [LARGE SCALE GENOMIC DNA]</scope>
    <source>
        <strain evidence="1">Alpha-2009</strain>
        <tissue evidence="1">Whole body</tissue>
    </source>
</reference>
<keyword evidence="2" id="KW-1185">Reference proteome</keyword>
<comment type="caution">
    <text evidence="1">The sequence shown here is derived from an EMBL/GenBank/DDBJ whole genome shotgun (WGS) entry which is preliminary data.</text>
</comment>
<name>A0AAW2ESW7_9HYME</name>
<dbReference type="AlphaFoldDB" id="A0AAW2ESW7"/>
<organism evidence="1 2">
    <name type="scientific">Cardiocondyla obscurior</name>
    <dbReference type="NCBI Taxonomy" id="286306"/>
    <lineage>
        <taxon>Eukaryota</taxon>
        <taxon>Metazoa</taxon>
        <taxon>Ecdysozoa</taxon>
        <taxon>Arthropoda</taxon>
        <taxon>Hexapoda</taxon>
        <taxon>Insecta</taxon>
        <taxon>Pterygota</taxon>
        <taxon>Neoptera</taxon>
        <taxon>Endopterygota</taxon>
        <taxon>Hymenoptera</taxon>
        <taxon>Apocrita</taxon>
        <taxon>Aculeata</taxon>
        <taxon>Formicoidea</taxon>
        <taxon>Formicidae</taxon>
        <taxon>Myrmicinae</taxon>
        <taxon>Cardiocondyla</taxon>
    </lineage>
</organism>
<evidence type="ECO:0000313" key="2">
    <source>
        <dbReference type="Proteomes" id="UP001430953"/>
    </source>
</evidence>